<reference evidence="1" key="1">
    <citation type="submission" date="2021-06" db="EMBL/GenBank/DDBJ databases">
        <authorList>
            <person name="Kallberg Y."/>
            <person name="Tangrot J."/>
            <person name="Rosling A."/>
        </authorList>
    </citation>
    <scope>NUCLEOTIDE SEQUENCE</scope>
    <source>
        <strain evidence="1">87-6 pot B 2015</strain>
    </source>
</reference>
<protein>
    <submittedName>
        <fullName evidence="1">16557_t:CDS:1</fullName>
    </submittedName>
</protein>
<dbReference type="AlphaFoldDB" id="A0A9N9IPD1"/>
<accession>A0A9N9IPD1</accession>
<proteinExistence type="predicted"/>
<organism evidence="1 2">
    <name type="scientific">Funneliformis mosseae</name>
    <name type="common">Endomycorrhizal fungus</name>
    <name type="synonym">Glomus mosseae</name>
    <dbReference type="NCBI Taxonomy" id="27381"/>
    <lineage>
        <taxon>Eukaryota</taxon>
        <taxon>Fungi</taxon>
        <taxon>Fungi incertae sedis</taxon>
        <taxon>Mucoromycota</taxon>
        <taxon>Glomeromycotina</taxon>
        <taxon>Glomeromycetes</taxon>
        <taxon>Glomerales</taxon>
        <taxon>Glomeraceae</taxon>
        <taxon>Funneliformis</taxon>
    </lineage>
</organism>
<comment type="caution">
    <text evidence="1">The sequence shown here is derived from an EMBL/GenBank/DDBJ whole genome shotgun (WGS) entry which is preliminary data.</text>
</comment>
<sequence>MADIEEIIDLYAEIPSFHEKYSGLLKQLPPSIINEAWKRLTTRKRNSLSAIDASYEDP</sequence>
<keyword evidence="2" id="KW-1185">Reference proteome</keyword>
<name>A0A9N9IPD1_FUNMO</name>
<feature type="non-terminal residue" evidence="1">
    <location>
        <position position="58"/>
    </location>
</feature>
<dbReference type="EMBL" id="CAJVPP010022776">
    <property type="protein sequence ID" value="CAG8745798.1"/>
    <property type="molecule type" value="Genomic_DNA"/>
</dbReference>
<evidence type="ECO:0000313" key="2">
    <source>
        <dbReference type="Proteomes" id="UP000789375"/>
    </source>
</evidence>
<dbReference type="Proteomes" id="UP000789375">
    <property type="component" value="Unassembled WGS sequence"/>
</dbReference>
<gene>
    <name evidence="1" type="ORF">FMOSSE_LOCUS16390</name>
</gene>
<evidence type="ECO:0000313" key="1">
    <source>
        <dbReference type="EMBL" id="CAG8745798.1"/>
    </source>
</evidence>